<dbReference type="EMBL" id="JARJCW010000013">
    <property type="protein sequence ID" value="KAJ7218022.1"/>
    <property type="molecule type" value="Genomic_DNA"/>
</dbReference>
<keyword evidence="2" id="KW-1133">Transmembrane helix</keyword>
<gene>
    <name evidence="3" type="ORF">GGX14DRAFT_439289</name>
</gene>
<evidence type="ECO:0000313" key="3">
    <source>
        <dbReference type="EMBL" id="KAJ7218022.1"/>
    </source>
</evidence>
<sequence>MSSATTTDTSVPTISSSPPASSSQLTSGTNYFFGFLIAFIAFLFVFLSLGLLARRRRMRLVHEYLLYGPDDADLKFPQTEPVMWQPPYAEAKGQLWNDMMPLAATPVRRDVVEELNKADESDGVHSRRWHNPFIVYFGFPAAKRRRNGRRKIKVMEALNIAVMISMPQAPDSPEEEGDRNEYQIGMLKVPWKDDTLKETTS</sequence>
<reference evidence="3" key="1">
    <citation type="submission" date="2023-03" db="EMBL/GenBank/DDBJ databases">
        <title>Massive genome expansion in bonnet fungi (Mycena s.s.) driven by repeated elements and novel gene families across ecological guilds.</title>
        <authorList>
            <consortium name="Lawrence Berkeley National Laboratory"/>
            <person name="Harder C.B."/>
            <person name="Miyauchi S."/>
            <person name="Viragh M."/>
            <person name="Kuo A."/>
            <person name="Thoen E."/>
            <person name="Andreopoulos B."/>
            <person name="Lu D."/>
            <person name="Skrede I."/>
            <person name="Drula E."/>
            <person name="Henrissat B."/>
            <person name="Morin E."/>
            <person name="Kohler A."/>
            <person name="Barry K."/>
            <person name="LaButti K."/>
            <person name="Morin E."/>
            <person name="Salamov A."/>
            <person name="Lipzen A."/>
            <person name="Mereny Z."/>
            <person name="Hegedus B."/>
            <person name="Baldrian P."/>
            <person name="Stursova M."/>
            <person name="Weitz H."/>
            <person name="Taylor A."/>
            <person name="Grigoriev I.V."/>
            <person name="Nagy L.G."/>
            <person name="Martin F."/>
            <person name="Kauserud H."/>
        </authorList>
    </citation>
    <scope>NUCLEOTIDE SEQUENCE</scope>
    <source>
        <strain evidence="3">9144</strain>
    </source>
</reference>
<evidence type="ECO:0000256" key="1">
    <source>
        <dbReference type="SAM" id="MobiDB-lite"/>
    </source>
</evidence>
<keyword evidence="2" id="KW-0472">Membrane</keyword>
<organism evidence="3 4">
    <name type="scientific">Mycena pura</name>
    <dbReference type="NCBI Taxonomy" id="153505"/>
    <lineage>
        <taxon>Eukaryota</taxon>
        <taxon>Fungi</taxon>
        <taxon>Dikarya</taxon>
        <taxon>Basidiomycota</taxon>
        <taxon>Agaricomycotina</taxon>
        <taxon>Agaricomycetes</taxon>
        <taxon>Agaricomycetidae</taxon>
        <taxon>Agaricales</taxon>
        <taxon>Marasmiineae</taxon>
        <taxon>Mycenaceae</taxon>
        <taxon>Mycena</taxon>
    </lineage>
</organism>
<feature type="transmembrane region" description="Helical" evidence="2">
    <location>
        <begin position="31"/>
        <end position="53"/>
    </location>
</feature>
<evidence type="ECO:0000256" key="2">
    <source>
        <dbReference type="SAM" id="Phobius"/>
    </source>
</evidence>
<feature type="region of interest" description="Disordered" evidence="1">
    <location>
        <begin position="1"/>
        <end position="24"/>
    </location>
</feature>
<keyword evidence="4" id="KW-1185">Reference proteome</keyword>
<dbReference type="Proteomes" id="UP001219525">
    <property type="component" value="Unassembled WGS sequence"/>
</dbReference>
<comment type="caution">
    <text evidence="3">The sequence shown here is derived from an EMBL/GenBank/DDBJ whole genome shotgun (WGS) entry which is preliminary data.</text>
</comment>
<proteinExistence type="predicted"/>
<accession>A0AAD6YHQ6</accession>
<protein>
    <submittedName>
        <fullName evidence="3">Uncharacterized protein</fullName>
    </submittedName>
</protein>
<dbReference type="AlphaFoldDB" id="A0AAD6YHQ6"/>
<name>A0AAD6YHQ6_9AGAR</name>
<keyword evidence="2" id="KW-0812">Transmembrane</keyword>
<evidence type="ECO:0000313" key="4">
    <source>
        <dbReference type="Proteomes" id="UP001219525"/>
    </source>
</evidence>